<evidence type="ECO:0000259" key="1">
    <source>
        <dbReference type="PROSITE" id="PS50802"/>
    </source>
</evidence>
<proteinExistence type="predicted"/>
<dbReference type="GO" id="GO:0004843">
    <property type="term" value="F:cysteine-type deubiquitinase activity"/>
    <property type="evidence" value="ECO:0007669"/>
    <property type="project" value="TreeGrafter"/>
</dbReference>
<dbReference type="InterPro" id="IPR019400">
    <property type="entry name" value="Peptidase_C65_otubain"/>
</dbReference>
<dbReference type="GO" id="GO:0071108">
    <property type="term" value="P:protein K48-linked deubiquitination"/>
    <property type="evidence" value="ECO:0007669"/>
    <property type="project" value="TreeGrafter"/>
</dbReference>
<dbReference type="GO" id="GO:0043130">
    <property type="term" value="F:ubiquitin binding"/>
    <property type="evidence" value="ECO:0007669"/>
    <property type="project" value="TreeGrafter"/>
</dbReference>
<protein>
    <recommendedName>
        <fullName evidence="1">OTU domain-containing protein</fullName>
    </recommendedName>
</protein>
<dbReference type="PANTHER" id="PTHR12931:SF15">
    <property type="entry name" value="UBIQUITIN THIOESTERASE OTUBAIN-LIKE"/>
    <property type="match status" value="1"/>
</dbReference>
<accession>A0A7S4Q430</accession>
<dbReference type="InterPro" id="IPR003323">
    <property type="entry name" value="OTU_dom"/>
</dbReference>
<gene>
    <name evidence="2" type="ORF">AMON00008_LOCUS9631</name>
</gene>
<dbReference type="PANTHER" id="PTHR12931">
    <property type="entry name" value="UBIQUITIN THIOLESTERASE PROTEIN OTUB"/>
    <property type="match status" value="1"/>
</dbReference>
<feature type="domain" description="OTU" evidence="1">
    <location>
        <begin position="67"/>
        <end position="133"/>
    </location>
</feature>
<dbReference type="InterPro" id="IPR038765">
    <property type="entry name" value="Papain-like_cys_pep_sf"/>
</dbReference>
<dbReference type="PROSITE" id="PS50802">
    <property type="entry name" value="OTU"/>
    <property type="match status" value="1"/>
</dbReference>
<name>A0A7S4Q430_9DINO</name>
<dbReference type="Pfam" id="PF10275">
    <property type="entry name" value="Peptidase_C65"/>
    <property type="match status" value="1"/>
</dbReference>
<sequence length="133" mass="14726">MAAAAAAPEPPADRGWFLGVDAAVQRNREDIRYPLSVAEPLQVLAEEFQHSENHMVKVLQLGASGYAHRRRVRGDGNCFYRAVCFAWLEALVARAGRGEAVDMPLPGGWPEASLFGALAEEYRYIRSAVDRLR</sequence>
<dbReference type="GO" id="GO:0005634">
    <property type="term" value="C:nucleus"/>
    <property type="evidence" value="ECO:0007669"/>
    <property type="project" value="TreeGrafter"/>
</dbReference>
<dbReference type="AlphaFoldDB" id="A0A7S4Q430"/>
<dbReference type="Gene3D" id="1.20.1300.20">
    <property type="entry name" value="Peptidase C65 Otubain, subdomain 2"/>
    <property type="match status" value="1"/>
</dbReference>
<evidence type="ECO:0000313" key="2">
    <source>
        <dbReference type="EMBL" id="CAE4570012.1"/>
    </source>
</evidence>
<dbReference type="EMBL" id="HBNR01014821">
    <property type="protein sequence ID" value="CAE4570012.1"/>
    <property type="molecule type" value="Transcribed_RNA"/>
</dbReference>
<organism evidence="2">
    <name type="scientific">Alexandrium monilatum</name>
    <dbReference type="NCBI Taxonomy" id="311494"/>
    <lineage>
        <taxon>Eukaryota</taxon>
        <taxon>Sar</taxon>
        <taxon>Alveolata</taxon>
        <taxon>Dinophyceae</taxon>
        <taxon>Gonyaulacales</taxon>
        <taxon>Pyrocystaceae</taxon>
        <taxon>Alexandrium</taxon>
    </lineage>
</organism>
<dbReference type="InterPro" id="IPR042467">
    <property type="entry name" value="Peptidase_C65_otubain_sub2"/>
</dbReference>
<reference evidence="2" key="1">
    <citation type="submission" date="2021-01" db="EMBL/GenBank/DDBJ databases">
        <authorList>
            <person name="Corre E."/>
            <person name="Pelletier E."/>
            <person name="Niang G."/>
            <person name="Scheremetjew M."/>
            <person name="Finn R."/>
            <person name="Kale V."/>
            <person name="Holt S."/>
            <person name="Cochrane G."/>
            <person name="Meng A."/>
            <person name="Brown T."/>
            <person name="Cohen L."/>
        </authorList>
    </citation>
    <scope>NUCLEOTIDE SEQUENCE</scope>
    <source>
        <strain evidence="2">CCMP3105</strain>
    </source>
</reference>
<dbReference type="SUPFAM" id="SSF54001">
    <property type="entry name" value="Cysteine proteinases"/>
    <property type="match status" value="1"/>
</dbReference>